<dbReference type="InterPro" id="IPR037066">
    <property type="entry name" value="Plug_dom_sf"/>
</dbReference>
<feature type="domain" description="TonB-dependent receptor-like beta-barrel" evidence="12">
    <location>
        <begin position="162"/>
        <end position="582"/>
    </location>
</feature>
<evidence type="ECO:0000256" key="8">
    <source>
        <dbReference type="ARBA" id="ARBA00023170"/>
    </source>
</evidence>
<dbReference type="GO" id="GO:0009279">
    <property type="term" value="C:cell outer membrane"/>
    <property type="evidence" value="ECO:0007669"/>
    <property type="project" value="UniProtKB-SubCell"/>
</dbReference>
<sequence length="608" mass="69403">MRYVITYVVFLCTFLSYSQERETSLDTIYLTAEKLEDKSVGQPIIKINKELLANYRPQLTEVLQFETPIHFKENGFGMVSSASFRGTTAQQTAVVWNGININSTFLGQTDFSLINTQNLSEVLVRPGGGSTQFGTGAIGGVVYLNNILETNQENTHDIRTSYGSFNTKNLSTNHTISGEKTSLQIGASYLDSDNDYNYPNTDKYNENGQFYNVNASVNGIYKPNAKNTFKVYSNWFTSDRHLSIVETSQTRNKYSDAHLRVLGEYQHQSGKKQSTLKLALINEKYRFYPKLDSREGSNNGNGWTYIAKYNYQINYKKLLLNIGGEYNLATATGTNYDNVKRNTGSANLYLKHQLAKNFTYQATLRGELSEDYKSPLLFSVGTKWQPISEYALNASISKNYRIPTFNDLYWPGAENPNLKAESSLQYELSNEFTFENLKLVFTGYYNDIDDLIRWLPYSGDLWRPVNTNSVASYGLESTINYGFKLNKHHFNINALYSYTVSKNKETDFQLTYVPYHKATLGLSYKINRFSARLNTLYTGEVYTYTDNNPDTVLDNFSLTNLSAYYAFGKKDHWIIGAGINNLFNNDYKTMAYRPMPGINYHINLTLKL</sequence>
<dbReference type="Pfam" id="PF07715">
    <property type="entry name" value="Plug"/>
    <property type="match status" value="1"/>
</dbReference>
<dbReference type="OrthoDB" id="9762903at2"/>
<dbReference type="SUPFAM" id="SSF56935">
    <property type="entry name" value="Porins"/>
    <property type="match status" value="1"/>
</dbReference>
<keyword evidence="9 10" id="KW-0998">Cell outer membrane</keyword>
<dbReference type="PANTHER" id="PTHR30069">
    <property type="entry name" value="TONB-DEPENDENT OUTER MEMBRANE RECEPTOR"/>
    <property type="match status" value="1"/>
</dbReference>
<accession>A0A1A7R282</accession>
<evidence type="ECO:0000256" key="11">
    <source>
        <dbReference type="RuleBase" id="RU003357"/>
    </source>
</evidence>
<keyword evidence="7 10" id="KW-0472">Membrane</keyword>
<protein>
    <submittedName>
        <fullName evidence="14">Iron complex outermembrane receptor protein</fullName>
    </submittedName>
</protein>
<evidence type="ECO:0000313" key="14">
    <source>
        <dbReference type="EMBL" id="RAJ25257.1"/>
    </source>
</evidence>
<keyword evidence="6 11" id="KW-0798">TonB box</keyword>
<proteinExistence type="inferred from homology"/>
<evidence type="ECO:0000256" key="2">
    <source>
        <dbReference type="ARBA" id="ARBA00022448"/>
    </source>
</evidence>
<dbReference type="InterPro" id="IPR000531">
    <property type="entry name" value="Beta-barrel_TonB"/>
</dbReference>
<keyword evidence="2 10" id="KW-0813">Transport</keyword>
<evidence type="ECO:0000256" key="9">
    <source>
        <dbReference type="ARBA" id="ARBA00023237"/>
    </source>
</evidence>
<dbReference type="InterPro" id="IPR036942">
    <property type="entry name" value="Beta-barrel_TonB_sf"/>
</dbReference>
<keyword evidence="3 10" id="KW-1134">Transmembrane beta strand</keyword>
<evidence type="ECO:0000259" key="12">
    <source>
        <dbReference type="Pfam" id="PF00593"/>
    </source>
</evidence>
<feature type="domain" description="TonB-dependent receptor plug" evidence="13">
    <location>
        <begin position="39"/>
        <end position="141"/>
    </location>
</feature>
<dbReference type="PROSITE" id="PS52016">
    <property type="entry name" value="TONB_DEPENDENT_REC_3"/>
    <property type="match status" value="1"/>
</dbReference>
<dbReference type="Pfam" id="PF00593">
    <property type="entry name" value="TonB_dep_Rec_b-barrel"/>
    <property type="match status" value="1"/>
</dbReference>
<dbReference type="InterPro" id="IPR012910">
    <property type="entry name" value="Plug_dom"/>
</dbReference>
<evidence type="ECO:0000256" key="6">
    <source>
        <dbReference type="ARBA" id="ARBA00023077"/>
    </source>
</evidence>
<dbReference type="InterPro" id="IPR039426">
    <property type="entry name" value="TonB-dep_rcpt-like"/>
</dbReference>
<dbReference type="Proteomes" id="UP000248987">
    <property type="component" value="Unassembled WGS sequence"/>
</dbReference>
<comment type="subcellular location">
    <subcellularLocation>
        <location evidence="1 10">Cell outer membrane</location>
        <topology evidence="1 10">Multi-pass membrane protein</topology>
    </subcellularLocation>
</comment>
<keyword evidence="4 10" id="KW-0812">Transmembrane</keyword>
<evidence type="ECO:0000256" key="4">
    <source>
        <dbReference type="ARBA" id="ARBA00022692"/>
    </source>
</evidence>
<evidence type="ECO:0000256" key="10">
    <source>
        <dbReference type="PROSITE-ProRule" id="PRU01360"/>
    </source>
</evidence>
<reference evidence="14 15" key="1">
    <citation type="submission" date="2018-06" db="EMBL/GenBank/DDBJ databases">
        <title>Genomic Encyclopedia of Archaeal and Bacterial Type Strains, Phase II (KMG-II): from individual species to whole genera.</title>
        <authorList>
            <person name="Goeker M."/>
        </authorList>
    </citation>
    <scope>NUCLEOTIDE SEQUENCE [LARGE SCALE GENOMIC DNA]</scope>
    <source>
        <strain evidence="14 15">DSM 12408</strain>
    </source>
</reference>
<dbReference type="EMBL" id="QLLQ01000004">
    <property type="protein sequence ID" value="RAJ25257.1"/>
    <property type="molecule type" value="Genomic_DNA"/>
</dbReference>
<dbReference type="Gene3D" id="2.170.130.10">
    <property type="entry name" value="TonB-dependent receptor, plug domain"/>
    <property type="match status" value="1"/>
</dbReference>
<name>A0A1A7R282_9FLAO</name>
<evidence type="ECO:0000313" key="15">
    <source>
        <dbReference type="Proteomes" id="UP000248987"/>
    </source>
</evidence>
<keyword evidence="5" id="KW-0732">Signal</keyword>
<evidence type="ECO:0000256" key="1">
    <source>
        <dbReference type="ARBA" id="ARBA00004571"/>
    </source>
</evidence>
<keyword evidence="15" id="KW-1185">Reference proteome</keyword>
<organism evidence="14 15">
    <name type="scientific">Gelidibacter algens</name>
    <dbReference type="NCBI Taxonomy" id="49280"/>
    <lineage>
        <taxon>Bacteria</taxon>
        <taxon>Pseudomonadati</taxon>
        <taxon>Bacteroidota</taxon>
        <taxon>Flavobacteriia</taxon>
        <taxon>Flavobacteriales</taxon>
        <taxon>Flavobacteriaceae</taxon>
        <taxon>Gelidibacter</taxon>
    </lineage>
</organism>
<comment type="similarity">
    <text evidence="10 11">Belongs to the TonB-dependent receptor family.</text>
</comment>
<evidence type="ECO:0000256" key="7">
    <source>
        <dbReference type="ARBA" id="ARBA00023136"/>
    </source>
</evidence>
<evidence type="ECO:0000256" key="3">
    <source>
        <dbReference type="ARBA" id="ARBA00022452"/>
    </source>
</evidence>
<dbReference type="AlphaFoldDB" id="A0A1A7R282"/>
<dbReference type="STRING" id="49280.A9996_07425"/>
<dbReference type="GO" id="GO:0044718">
    <property type="term" value="P:siderophore transmembrane transport"/>
    <property type="evidence" value="ECO:0007669"/>
    <property type="project" value="TreeGrafter"/>
</dbReference>
<comment type="caution">
    <text evidence="14">The sequence shown here is derived from an EMBL/GenBank/DDBJ whole genome shotgun (WGS) entry which is preliminary data.</text>
</comment>
<evidence type="ECO:0000256" key="5">
    <source>
        <dbReference type="ARBA" id="ARBA00022729"/>
    </source>
</evidence>
<dbReference type="RefSeq" id="WP_066432778.1">
    <property type="nucleotide sequence ID" value="NZ_LZRN01000011.1"/>
</dbReference>
<dbReference type="PANTHER" id="PTHR30069:SF29">
    <property type="entry name" value="HEMOGLOBIN AND HEMOGLOBIN-HAPTOGLOBIN-BINDING PROTEIN 1-RELATED"/>
    <property type="match status" value="1"/>
</dbReference>
<evidence type="ECO:0000259" key="13">
    <source>
        <dbReference type="Pfam" id="PF07715"/>
    </source>
</evidence>
<dbReference type="Gene3D" id="2.40.170.20">
    <property type="entry name" value="TonB-dependent receptor, beta-barrel domain"/>
    <property type="match status" value="1"/>
</dbReference>
<keyword evidence="8 14" id="KW-0675">Receptor</keyword>
<gene>
    <name evidence="14" type="ORF">LX77_01560</name>
</gene>
<dbReference type="GO" id="GO:0015344">
    <property type="term" value="F:siderophore uptake transmembrane transporter activity"/>
    <property type="evidence" value="ECO:0007669"/>
    <property type="project" value="TreeGrafter"/>
</dbReference>